<organism evidence="2">
    <name type="scientific">marine sediment metagenome</name>
    <dbReference type="NCBI Taxonomy" id="412755"/>
    <lineage>
        <taxon>unclassified sequences</taxon>
        <taxon>metagenomes</taxon>
        <taxon>ecological metagenomes</taxon>
    </lineage>
</organism>
<gene>
    <name evidence="2" type="ORF">S01H1_51422</name>
</gene>
<sequence>SQEVKTLYREARDCMKVDACTAAVMCCRKLLMNIAVAEGAQEGKSFKEYIKYLETQGFLSGKTTHWVKYIKDKGNEANHQIKVMERKDAELLITFVEAFLRHNYEFPAQLDKSESEE</sequence>
<dbReference type="Pfam" id="PF13643">
    <property type="entry name" value="DUF4145"/>
    <property type="match status" value="1"/>
</dbReference>
<dbReference type="AlphaFoldDB" id="X0XDI6"/>
<dbReference type="EMBL" id="BARS01033180">
    <property type="protein sequence ID" value="GAG23001.1"/>
    <property type="molecule type" value="Genomic_DNA"/>
</dbReference>
<feature type="domain" description="DUF4145" evidence="1">
    <location>
        <begin position="9"/>
        <end position="97"/>
    </location>
</feature>
<reference evidence="2" key="1">
    <citation type="journal article" date="2014" name="Front. Microbiol.">
        <title>High frequency of phylogenetically diverse reductive dehalogenase-homologous genes in deep subseafloor sedimentary metagenomes.</title>
        <authorList>
            <person name="Kawai M."/>
            <person name="Futagami T."/>
            <person name="Toyoda A."/>
            <person name="Takaki Y."/>
            <person name="Nishi S."/>
            <person name="Hori S."/>
            <person name="Arai W."/>
            <person name="Tsubouchi T."/>
            <person name="Morono Y."/>
            <person name="Uchiyama I."/>
            <person name="Ito T."/>
            <person name="Fujiyama A."/>
            <person name="Inagaki F."/>
            <person name="Takami H."/>
        </authorList>
    </citation>
    <scope>NUCLEOTIDE SEQUENCE</scope>
    <source>
        <strain evidence="2">Expedition CK06-06</strain>
    </source>
</reference>
<proteinExistence type="predicted"/>
<comment type="caution">
    <text evidence="2">The sequence shown here is derived from an EMBL/GenBank/DDBJ whole genome shotgun (WGS) entry which is preliminary data.</text>
</comment>
<dbReference type="InterPro" id="IPR025285">
    <property type="entry name" value="DUF4145"/>
</dbReference>
<accession>X0XDI6</accession>
<feature type="non-terminal residue" evidence="2">
    <location>
        <position position="1"/>
    </location>
</feature>
<evidence type="ECO:0000313" key="2">
    <source>
        <dbReference type="EMBL" id="GAG23001.1"/>
    </source>
</evidence>
<name>X0XDI6_9ZZZZ</name>
<protein>
    <recommendedName>
        <fullName evidence="1">DUF4145 domain-containing protein</fullName>
    </recommendedName>
</protein>
<evidence type="ECO:0000259" key="1">
    <source>
        <dbReference type="Pfam" id="PF13643"/>
    </source>
</evidence>